<name>A0ABV0V9L0_9TELE</name>
<keyword evidence="3" id="KW-1185">Reference proteome</keyword>
<dbReference type="InterPro" id="IPR016187">
    <property type="entry name" value="CTDL_fold"/>
</dbReference>
<sequence length="74" mass="8357">MFGCSCYYLSTSSGSWDEGREDCKNRGGDLLVIDSADEQKFISTFTKQQAWIGLNDKETEGSWKWVDGTSMMMP</sequence>
<reference evidence="2 3" key="1">
    <citation type="submission" date="2021-06" db="EMBL/GenBank/DDBJ databases">
        <authorList>
            <person name="Palmer J.M."/>
        </authorList>
    </citation>
    <scope>NUCLEOTIDE SEQUENCE [LARGE SCALE GENOMIC DNA]</scope>
    <source>
        <strain evidence="3">if_2019</strain>
        <tissue evidence="2">Muscle</tissue>
    </source>
</reference>
<dbReference type="PANTHER" id="PTHR22803">
    <property type="entry name" value="MANNOSE, PHOSPHOLIPASE, LECTIN RECEPTOR RELATED"/>
    <property type="match status" value="1"/>
</dbReference>
<dbReference type="EMBL" id="JAHRIQ010102409">
    <property type="protein sequence ID" value="MEQ2254014.1"/>
    <property type="molecule type" value="Genomic_DNA"/>
</dbReference>
<comment type="caution">
    <text evidence="2">The sequence shown here is derived from an EMBL/GenBank/DDBJ whole genome shotgun (WGS) entry which is preliminary data.</text>
</comment>
<evidence type="ECO:0000313" key="3">
    <source>
        <dbReference type="Proteomes" id="UP001482620"/>
    </source>
</evidence>
<dbReference type="Gene3D" id="3.10.100.10">
    <property type="entry name" value="Mannose-Binding Protein A, subunit A"/>
    <property type="match status" value="1"/>
</dbReference>
<dbReference type="PROSITE" id="PS50041">
    <property type="entry name" value="C_TYPE_LECTIN_2"/>
    <property type="match status" value="1"/>
</dbReference>
<feature type="domain" description="C-type lectin" evidence="1">
    <location>
        <begin position="2"/>
        <end position="74"/>
    </location>
</feature>
<dbReference type="SUPFAM" id="SSF56436">
    <property type="entry name" value="C-type lectin-like"/>
    <property type="match status" value="1"/>
</dbReference>
<dbReference type="InterPro" id="IPR050111">
    <property type="entry name" value="C-type_lectin/snaclec_domain"/>
</dbReference>
<protein>
    <recommendedName>
        <fullName evidence="1">C-type lectin domain-containing protein</fullName>
    </recommendedName>
</protein>
<evidence type="ECO:0000313" key="2">
    <source>
        <dbReference type="EMBL" id="MEQ2254014.1"/>
    </source>
</evidence>
<organism evidence="2 3">
    <name type="scientific">Ilyodon furcidens</name>
    <name type="common">goldbreast splitfin</name>
    <dbReference type="NCBI Taxonomy" id="33524"/>
    <lineage>
        <taxon>Eukaryota</taxon>
        <taxon>Metazoa</taxon>
        <taxon>Chordata</taxon>
        <taxon>Craniata</taxon>
        <taxon>Vertebrata</taxon>
        <taxon>Euteleostomi</taxon>
        <taxon>Actinopterygii</taxon>
        <taxon>Neopterygii</taxon>
        <taxon>Teleostei</taxon>
        <taxon>Neoteleostei</taxon>
        <taxon>Acanthomorphata</taxon>
        <taxon>Ovalentaria</taxon>
        <taxon>Atherinomorphae</taxon>
        <taxon>Cyprinodontiformes</taxon>
        <taxon>Goodeidae</taxon>
        <taxon>Ilyodon</taxon>
    </lineage>
</organism>
<dbReference type="InterPro" id="IPR001304">
    <property type="entry name" value="C-type_lectin-like"/>
</dbReference>
<evidence type="ECO:0000259" key="1">
    <source>
        <dbReference type="PROSITE" id="PS50041"/>
    </source>
</evidence>
<accession>A0ABV0V9L0</accession>
<dbReference type="Proteomes" id="UP001482620">
    <property type="component" value="Unassembled WGS sequence"/>
</dbReference>
<dbReference type="InterPro" id="IPR016186">
    <property type="entry name" value="C-type_lectin-like/link_sf"/>
</dbReference>
<gene>
    <name evidence="2" type="ORF">ILYODFUR_038555</name>
</gene>
<proteinExistence type="predicted"/>
<dbReference type="Pfam" id="PF00059">
    <property type="entry name" value="Lectin_C"/>
    <property type="match status" value="1"/>
</dbReference>